<dbReference type="PANTHER" id="PTHR14776:SF1">
    <property type="entry name" value="CADHERIN-LIKE AND PC-ESTERASE DOMAIN-CONTAINING PROTEIN 1"/>
    <property type="match status" value="1"/>
</dbReference>
<evidence type="ECO:0000313" key="2">
    <source>
        <dbReference type="Proteomes" id="UP000502823"/>
    </source>
</evidence>
<proteinExistence type="predicted"/>
<dbReference type="AlphaFoldDB" id="A0A6L2Q8Z0"/>
<keyword evidence="2" id="KW-1185">Reference proteome</keyword>
<name>A0A6L2Q8Z0_COPFO</name>
<dbReference type="PANTHER" id="PTHR14776">
    <property type="entry name" value="CADHERIN-LIKE AND PC-ESTERASE DOMAIN-CONTAINING PROTEIN 1"/>
    <property type="match status" value="1"/>
</dbReference>
<protein>
    <submittedName>
        <fullName evidence="1">Uncharacterized protein</fullName>
    </submittedName>
</protein>
<feature type="non-terminal residue" evidence="1">
    <location>
        <position position="1"/>
    </location>
</feature>
<reference evidence="2" key="1">
    <citation type="submission" date="2020-01" db="EMBL/GenBank/DDBJ databases">
        <title>Draft genome sequence of the Termite Coptotermes fromosanus.</title>
        <authorList>
            <person name="Itakura S."/>
            <person name="Yosikawa Y."/>
            <person name="Umezawa K."/>
        </authorList>
    </citation>
    <scope>NUCLEOTIDE SEQUENCE [LARGE SCALE GENOMIC DNA]</scope>
</reference>
<dbReference type="EMBL" id="BLKM01002181">
    <property type="protein sequence ID" value="GFG40470.1"/>
    <property type="molecule type" value="Genomic_DNA"/>
</dbReference>
<dbReference type="Proteomes" id="UP000502823">
    <property type="component" value="Unassembled WGS sequence"/>
</dbReference>
<evidence type="ECO:0000313" key="1">
    <source>
        <dbReference type="EMBL" id="GFG40470.1"/>
    </source>
</evidence>
<organism evidence="1 2">
    <name type="scientific">Coptotermes formosanus</name>
    <name type="common">Formosan subterranean termite</name>
    <dbReference type="NCBI Taxonomy" id="36987"/>
    <lineage>
        <taxon>Eukaryota</taxon>
        <taxon>Metazoa</taxon>
        <taxon>Ecdysozoa</taxon>
        <taxon>Arthropoda</taxon>
        <taxon>Hexapoda</taxon>
        <taxon>Insecta</taxon>
        <taxon>Pterygota</taxon>
        <taxon>Neoptera</taxon>
        <taxon>Polyneoptera</taxon>
        <taxon>Dictyoptera</taxon>
        <taxon>Blattodea</taxon>
        <taxon>Blattoidea</taxon>
        <taxon>Termitoidae</taxon>
        <taxon>Rhinotermitidae</taxon>
        <taxon>Coptotermes</taxon>
    </lineage>
</organism>
<dbReference type="OrthoDB" id="8190806at2759"/>
<comment type="caution">
    <text evidence="1">The sequence shown here is derived from an EMBL/GenBank/DDBJ whole genome shotgun (WGS) entry which is preliminary data.</text>
</comment>
<feature type="non-terminal residue" evidence="1">
    <location>
        <position position="347"/>
    </location>
</feature>
<dbReference type="InParanoid" id="A0A6L2Q8Z0"/>
<sequence>VSVSGRCENCYQLLAVELMYNSSFYPVVLGVSGQPAIGLDALNVTGPSLDSGSGRTQDNIRQSVFSDTLKLVFAKNSVHRSLFDSFQMVAEALNSGVTGLQCLISHDLCLTEDDLTSLMASRREMLNTGRFRRIYPTASGNRYTGYLQQLQALMLQDTNNIFQPVNSLFRETLRHSTADLHAIQTRLEHAFSAGSPESLLDVDPEPGVDDEYSYPNENLLSPRWVISGGCCRCAPTCSWHLATRQALNTTLGLGSNRISIILQDTVTGSALNTYRLTLHRHTADYAEPSFHSDATYAVCGLRQECDYRISPGEPCGLQQEQVPGVTSWPHILQGLRRLPVCTDGDAV</sequence>
<accession>A0A6L2Q8Z0</accession>
<gene>
    <name evidence="1" type="ORF">Cfor_11647</name>
</gene>